<dbReference type="EMBL" id="LAZR01059180">
    <property type="protein sequence ID" value="KKK68346.1"/>
    <property type="molecule type" value="Genomic_DNA"/>
</dbReference>
<protein>
    <submittedName>
        <fullName evidence="1">Uncharacterized protein</fullName>
    </submittedName>
</protein>
<proteinExistence type="predicted"/>
<evidence type="ECO:0000313" key="1">
    <source>
        <dbReference type="EMBL" id="KKK68346.1"/>
    </source>
</evidence>
<gene>
    <name evidence="1" type="ORF">LCGC14_2944960</name>
</gene>
<name>A0A0F9A824_9ZZZZ</name>
<comment type="caution">
    <text evidence="1">The sequence shown here is derived from an EMBL/GenBank/DDBJ whole genome shotgun (WGS) entry which is preliminary data.</text>
</comment>
<accession>A0A0F9A824</accession>
<reference evidence="1" key="1">
    <citation type="journal article" date="2015" name="Nature">
        <title>Complex archaea that bridge the gap between prokaryotes and eukaryotes.</title>
        <authorList>
            <person name="Spang A."/>
            <person name="Saw J.H."/>
            <person name="Jorgensen S.L."/>
            <person name="Zaremba-Niedzwiedzka K."/>
            <person name="Martijn J."/>
            <person name="Lind A.E."/>
            <person name="van Eijk R."/>
            <person name="Schleper C."/>
            <person name="Guy L."/>
            <person name="Ettema T.J."/>
        </authorList>
    </citation>
    <scope>NUCLEOTIDE SEQUENCE</scope>
</reference>
<feature type="non-terminal residue" evidence="1">
    <location>
        <position position="1"/>
    </location>
</feature>
<sequence>EATYYVLFNHYMDNTLEKLKEYDLLKNIVSRIYRNLEFLDFSIDTNYDLVSELFYSCESLKLFNCIETKEMIVHLAKYLFPEEIVKIISTSKEIMSKKARWRHLHVDKVSGETLYS</sequence>
<dbReference type="AlphaFoldDB" id="A0A0F9A824"/>
<organism evidence="1">
    <name type="scientific">marine sediment metagenome</name>
    <dbReference type="NCBI Taxonomy" id="412755"/>
    <lineage>
        <taxon>unclassified sequences</taxon>
        <taxon>metagenomes</taxon>
        <taxon>ecological metagenomes</taxon>
    </lineage>
</organism>